<sequence length="75" mass="8520">MVNRYSRTRDVSLDPEALGICQRVFDAILAELSINREGERAEDIAAFVIKLYQQGVHDERKLFELGMSAAAHLRD</sequence>
<gene>
    <name evidence="1" type="ORF">J2W52_005935</name>
</gene>
<dbReference type="Proteomes" id="UP001250791">
    <property type="component" value="Unassembled WGS sequence"/>
</dbReference>
<name>A0ABU1SZG6_9HYPH</name>
<dbReference type="RefSeq" id="WP_112339713.1">
    <property type="nucleotide sequence ID" value="NZ_JAVDUP010000018.1"/>
</dbReference>
<protein>
    <submittedName>
        <fullName evidence="1">Uncharacterized protein</fullName>
    </submittedName>
</protein>
<keyword evidence="2" id="KW-1185">Reference proteome</keyword>
<dbReference type="EMBL" id="JAVDUP010000018">
    <property type="protein sequence ID" value="MDR6904300.1"/>
    <property type="molecule type" value="Genomic_DNA"/>
</dbReference>
<reference evidence="1 2" key="1">
    <citation type="submission" date="2023-07" db="EMBL/GenBank/DDBJ databases">
        <title>Sorghum-associated microbial communities from plants grown in Nebraska, USA.</title>
        <authorList>
            <person name="Schachtman D."/>
        </authorList>
    </citation>
    <scope>NUCLEOTIDE SEQUENCE [LARGE SCALE GENOMIC DNA]</scope>
    <source>
        <strain evidence="1 2">3199</strain>
    </source>
</reference>
<accession>A0ABU1SZG6</accession>
<organism evidence="1 2">
    <name type="scientific">Rhizobium miluonense</name>
    <dbReference type="NCBI Taxonomy" id="411945"/>
    <lineage>
        <taxon>Bacteria</taxon>
        <taxon>Pseudomonadati</taxon>
        <taxon>Pseudomonadota</taxon>
        <taxon>Alphaproteobacteria</taxon>
        <taxon>Hyphomicrobiales</taxon>
        <taxon>Rhizobiaceae</taxon>
        <taxon>Rhizobium/Agrobacterium group</taxon>
        <taxon>Rhizobium</taxon>
    </lineage>
</organism>
<evidence type="ECO:0000313" key="1">
    <source>
        <dbReference type="EMBL" id="MDR6904300.1"/>
    </source>
</evidence>
<comment type="caution">
    <text evidence="1">The sequence shown here is derived from an EMBL/GenBank/DDBJ whole genome shotgun (WGS) entry which is preliminary data.</text>
</comment>
<evidence type="ECO:0000313" key="2">
    <source>
        <dbReference type="Proteomes" id="UP001250791"/>
    </source>
</evidence>
<proteinExistence type="predicted"/>